<dbReference type="PRINTS" id="PR00411">
    <property type="entry name" value="PNDRDTASEI"/>
</dbReference>
<proteinExistence type="predicted"/>
<evidence type="ECO:0000259" key="6">
    <source>
        <dbReference type="Pfam" id="PF07992"/>
    </source>
</evidence>
<dbReference type="Proteomes" id="UP000602395">
    <property type="component" value="Unassembled WGS sequence"/>
</dbReference>
<feature type="region of interest" description="Disordered" evidence="5">
    <location>
        <begin position="375"/>
        <end position="395"/>
    </location>
</feature>
<accession>A0ABR7W9S7</accession>
<sequence>MTVHTDVLIVGASAAGLATAEALRRGGFDKRIMLLGAELHAPYDRPPLSKQVLSGAWSPDRTQLRSAEFIDSLALDIALGETAVALDAASRTVQTDRRAVTADHVVIATGAHPRRLPQQPELAGLHSFRSLADASALRGDLLEAGRLVVVGDGVLGAELAATACGMGVDVTVVGPQAGLMESQLGPVVARMLTEHHVAQGVRVRPDTQVVGFAEAGRRVTGVRSATGDTVPADVVVVAIGAVPATDWLSGSGLHVDDGVVCDQRCRAADGIHAAGDVARIRDATTGMSYRRENRTNATEQGIAVAADILGVSTPATPIPYVWSDQFGVKIQVDGSIPRDAEMSVLDGDPSAGRFVASFQRDGVVTGILGWNMPKQSRRHRGRIGSAMPDVDEGAA</sequence>
<dbReference type="Gene3D" id="3.50.50.60">
    <property type="entry name" value="FAD/NAD(P)-binding domain"/>
    <property type="match status" value="2"/>
</dbReference>
<comment type="cofactor">
    <cofactor evidence="1">
        <name>FAD</name>
        <dbReference type="ChEBI" id="CHEBI:57692"/>
    </cofactor>
</comment>
<dbReference type="InterPro" id="IPR028202">
    <property type="entry name" value="Reductase_C"/>
</dbReference>
<protein>
    <submittedName>
        <fullName evidence="8">FAD-dependent oxidoreductase</fullName>
    </submittedName>
</protein>
<evidence type="ECO:0000256" key="1">
    <source>
        <dbReference type="ARBA" id="ARBA00001974"/>
    </source>
</evidence>
<dbReference type="Gene3D" id="3.30.390.30">
    <property type="match status" value="1"/>
</dbReference>
<dbReference type="PANTHER" id="PTHR43557:SF2">
    <property type="entry name" value="RIESKE DOMAIN-CONTAINING PROTEIN-RELATED"/>
    <property type="match status" value="1"/>
</dbReference>
<evidence type="ECO:0000256" key="5">
    <source>
        <dbReference type="SAM" id="MobiDB-lite"/>
    </source>
</evidence>
<keyword evidence="9" id="KW-1185">Reference proteome</keyword>
<evidence type="ECO:0000313" key="8">
    <source>
        <dbReference type="EMBL" id="MBD1319568.1"/>
    </source>
</evidence>
<evidence type="ECO:0000313" key="9">
    <source>
        <dbReference type="Proteomes" id="UP000602395"/>
    </source>
</evidence>
<dbReference type="SUPFAM" id="SSF51905">
    <property type="entry name" value="FAD/NAD(P)-binding domain"/>
    <property type="match status" value="1"/>
</dbReference>
<reference evidence="8 9" key="1">
    <citation type="submission" date="2020-09" db="EMBL/GenBank/DDBJ databases">
        <title>Novel species in genus Gordonia.</title>
        <authorList>
            <person name="Zhang G."/>
        </authorList>
    </citation>
    <scope>NUCLEOTIDE SEQUENCE [LARGE SCALE GENOMIC DNA]</scope>
    <source>
        <strain evidence="8 9">ON-33</strain>
    </source>
</reference>
<dbReference type="InterPro" id="IPR050446">
    <property type="entry name" value="FAD-oxidoreductase/Apoptosis"/>
</dbReference>
<evidence type="ECO:0000256" key="2">
    <source>
        <dbReference type="ARBA" id="ARBA00022630"/>
    </source>
</evidence>
<keyword evidence="4" id="KW-0560">Oxidoreductase</keyword>
<gene>
    <name evidence="8" type="ORF">IDF66_08205</name>
</gene>
<dbReference type="PRINTS" id="PR00368">
    <property type="entry name" value="FADPNR"/>
</dbReference>
<name>A0ABR7W9S7_9ACTN</name>
<dbReference type="SUPFAM" id="SSF55424">
    <property type="entry name" value="FAD/NAD-linked reductases, dimerisation (C-terminal) domain"/>
    <property type="match status" value="1"/>
</dbReference>
<dbReference type="Pfam" id="PF07992">
    <property type="entry name" value="Pyr_redox_2"/>
    <property type="match status" value="1"/>
</dbReference>
<feature type="domain" description="Reductase C-terminal" evidence="7">
    <location>
        <begin position="320"/>
        <end position="384"/>
    </location>
</feature>
<dbReference type="Pfam" id="PF14759">
    <property type="entry name" value="Reductase_C"/>
    <property type="match status" value="1"/>
</dbReference>
<dbReference type="RefSeq" id="WP_190266470.1">
    <property type="nucleotide sequence ID" value="NZ_BAABAD010000005.1"/>
</dbReference>
<comment type="caution">
    <text evidence="8">The sequence shown here is derived from an EMBL/GenBank/DDBJ whole genome shotgun (WGS) entry which is preliminary data.</text>
</comment>
<dbReference type="InterPro" id="IPR036188">
    <property type="entry name" value="FAD/NAD-bd_sf"/>
</dbReference>
<dbReference type="PANTHER" id="PTHR43557">
    <property type="entry name" value="APOPTOSIS-INDUCING FACTOR 1"/>
    <property type="match status" value="1"/>
</dbReference>
<organism evidence="8 9">
    <name type="scientific">Gordonia hankookensis</name>
    <dbReference type="NCBI Taxonomy" id="589403"/>
    <lineage>
        <taxon>Bacteria</taxon>
        <taxon>Bacillati</taxon>
        <taxon>Actinomycetota</taxon>
        <taxon>Actinomycetes</taxon>
        <taxon>Mycobacteriales</taxon>
        <taxon>Gordoniaceae</taxon>
        <taxon>Gordonia</taxon>
    </lineage>
</organism>
<evidence type="ECO:0000256" key="4">
    <source>
        <dbReference type="ARBA" id="ARBA00023002"/>
    </source>
</evidence>
<dbReference type="EMBL" id="JACWMS010000002">
    <property type="protein sequence ID" value="MBD1319568.1"/>
    <property type="molecule type" value="Genomic_DNA"/>
</dbReference>
<keyword evidence="2" id="KW-0285">Flavoprotein</keyword>
<dbReference type="InterPro" id="IPR023753">
    <property type="entry name" value="FAD/NAD-binding_dom"/>
</dbReference>
<keyword evidence="3" id="KW-0274">FAD</keyword>
<dbReference type="InterPro" id="IPR016156">
    <property type="entry name" value="FAD/NAD-linked_Rdtase_dimer_sf"/>
</dbReference>
<feature type="domain" description="FAD/NAD(P)-binding" evidence="6">
    <location>
        <begin position="6"/>
        <end position="301"/>
    </location>
</feature>
<evidence type="ECO:0000259" key="7">
    <source>
        <dbReference type="Pfam" id="PF14759"/>
    </source>
</evidence>
<evidence type="ECO:0000256" key="3">
    <source>
        <dbReference type="ARBA" id="ARBA00022827"/>
    </source>
</evidence>